<dbReference type="SMART" id="SM00360">
    <property type="entry name" value="RRM"/>
    <property type="match status" value="2"/>
</dbReference>
<keyword evidence="3" id="KW-0694">RNA-binding</keyword>
<dbReference type="InterPro" id="IPR012677">
    <property type="entry name" value="Nucleotide-bd_a/b_plait_sf"/>
</dbReference>
<sequence length="361" mass="41520">MTLNDIASESSDADTSLKARQFKNDEIDKKKIDSISKNNEMSYNCELREKRDRSSSCESYSPEKKKVCCCHENSVSKCSAKSEKSSLTPKSRNGDTLSTASTGINEYANSSKNVNEPFKFFIGGIPQNITNKYITEYFEKYGSVQNVVIAQDHETKRNRGFAFVTMSSQINKDKILIDSHELNGKRVDVREEHNTTPSDIQRKIFVGGLHYYWTKDTLESYFSAFGEIDVVQIVLDSSGRSRCFGFVVFANESSVAKVLKHRRHKIYDKMVEVRKAEPKKPKMAMKRQNSKSHPKFSHPPPFMDPFPCNKETMVHWANFMYNACGMPFLFNQRFQNVPDFYSNYGYYPNSMKNSHPPEFNN</sequence>
<dbReference type="OrthoDB" id="1875751at2759"/>
<dbReference type="SUPFAM" id="SSF54928">
    <property type="entry name" value="RNA-binding domain, RBD"/>
    <property type="match status" value="2"/>
</dbReference>
<name>A0A1Y1JI39_PLAGO</name>
<evidence type="ECO:0000259" key="5">
    <source>
        <dbReference type="PROSITE" id="PS50102"/>
    </source>
</evidence>
<proteinExistence type="predicted"/>
<feature type="region of interest" description="Disordered" evidence="4">
    <location>
        <begin position="1"/>
        <end position="23"/>
    </location>
</feature>
<feature type="compositionally biased region" description="Polar residues" evidence="4">
    <location>
        <begin position="1"/>
        <end position="14"/>
    </location>
</feature>
<dbReference type="GO" id="GO:0010468">
    <property type="term" value="P:regulation of gene expression"/>
    <property type="evidence" value="ECO:0007669"/>
    <property type="project" value="TreeGrafter"/>
</dbReference>
<dbReference type="RefSeq" id="XP_028542353.1">
    <property type="nucleotide sequence ID" value="XM_028686552.1"/>
</dbReference>
<dbReference type="InterPro" id="IPR035979">
    <property type="entry name" value="RBD_domain_sf"/>
</dbReference>
<dbReference type="Gene3D" id="3.30.70.330">
    <property type="match status" value="2"/>
</dbReference>
<comment type="caution">
    <text evidence="6">The sequence shown here is derived from an EMBL/GenBank/DDBJ whole genome shotgun (WGS) entry which is preliminary data.</text>
</comment>
<keyword evidence="2" id="KW-0539">Nucleus</keyword>
<comment type="subcellular location">
    <subcellularLocation>
        <location evidence="1">Nucleus</location>
    </subcellularLocation>
</comment>
<dbReference type="GO" id="GO:0000785">
    <property type="term" value="C:chromatin"/>
    <property type="evidence" value="ECO:0007669"/>
    <property type="project" value="TreeGrafter"/>
</dbReference>
<evidence type="ECO:0000256" key="3">
    <source>
        <dbReference type="PROSITE-ProRule" id="PRU00176"/>
    </source>
</evidence>
<organism evidence="6 7">
    <name type="scientific">Plasmodium gonderi</name>
    <dbReference type="NCBI Taxonomy" id="77519"/>
    <lineage>
        <taxon>Eukaryota</taxon>
        <taxon>Sar</taxon>
        <taxon>Alveolata</taxon>
        <taxon>Apicomplexa</taxon>
        <taxon>Aconoidasida</taxon>
        <taxon>Haemosporida</taxon>
        <taxon>Plasmodiidae</taxon>
        <taxon>Plasmodium</taxon>
        <taxon>Plasmodium (Plasmodium)</taxon>
    </lineage>
</organism>
<dbReference type="GO" id="GO:0003723">
    <property type="term" value="F:RNA binding"/>
    <property type="evidence" value="ECO:0007669"/>
    <property type="project" value="UniProtKB-UniRule"/>
</dbReference>
<dbReference type="AlphaFoldDB" id="A0A1Y1JI39"/>
<keyword evidence="7" id="KW-1185">Reference proteome</keyword>
<evidence type="ECO:0000313" key="6">
    <source>
        <dbReference type="EMBL" id="GAW79764.1"/>
    </source>
</evidence>
<dbReference type="EMBL" id="BDQF01000006">
    <property type="protein sequence ID" value="GAW79764.1"/>
    <property type="molecule type" value="Genomic_DNA"/>
</dbReference>
<dbReference type="GO" id="GO:0005654">
    <property type="term" value="C:nucleoplasm"/>
    <property type="evidence" value="ECO:0007669"/>
    <property type="project" value="TreeGrafter"/>
</dbReference>
<evidence type="ECO:0000256" key="4">
    <source>
        <dbReference type="SAM" id="MobiDB-lite"/>
    </source>
</evidence>
<dbReference type="Pfam" id="PF00076">
    <property type="entry name" value="RRM_1"/>
    <property type="match status" value="2"/>
</dbReference>
<evidence type="ECO:0000313" key="7">
    <source>
        <dbReference type="Proteomes" id="UP000195521"/>
    </source>
</evidence>
<protein>
    <submittedName>
        <fullName evidence="6">RNA-binding protein</fullName>
    </submittedName>
</protein>
<dbReference type="PANTHER" id="PTHR48033">
    <property type="entry name" value="RNA-BINDING (RRM/RBD/RNP MOTIFS) FAMILY PROTEIN"/>
    <property type="match status" value="1"/>
</dbReference>
<dbReference type="Proteomes" id="UP000195521">
    <property type="component" value="Unassembled WGS sequence"/>
</dbReference>
<dbReference type="PANTHER" id="PTHR48033:SF10">
    <property type="entry name" value="RNA-BINDING PROTEIN SQUID"/>
    <property type="match status" value="1"/>
</dbReference>
<reference evidence="7" key="1">
    <citation type="submission" date="2017-04" db="EMBL/GenBank/DDBJ databases">
        <title>Plasmodium gonderi genome.</title>
        <authorList>
            <person name="Arisue N."/>
            <person name="Honma H."/>
            <person name="Kawai S."/>
            <person name="Tougan T."/>
            <person name="Tanabe K."/>
            <person name="Horii T."/>
        </authorList>
    </citation>
    <scope>NUCLEOTIDE SEQUENCE [LARGE SCALE GENOMIC DNA]</scope>
    <source>
        <strain evidence="7">ATCC 30045</strain>
    </source>
</reference>
<feature type="domain" description="RRM" evidence="5">
    <location>
        <begin position="202"/>
        <end position="278"/>
    </location>
</feature>
<evidence type="ECO:0000256" key="1">
    <source>
        <dbReference type="ARBA" id="ARBA00004123"/>
    </source>
</evidence>
<gene>
    <name evidence="6" type="ORF">PGO_051740</name>
</gene>
<dbReference type="InterPro" id="IPR000504">
    <property type="entry name" value="RRM_dom"/>
</dbReference>
<accession>A0A1Y1JI39</accession>
<feature type="domain" description="RRM" evidence="5">
    <location>
        <begin position="118"/>
        <end position="194"/>
    </location>
</feature>
<evidence type="ECO:0000256" key="2">
    <source>
        <dbReference type="ARBA" id="ARBA00023242"/>
    </source>
</evidence>
<dbReference type="GeneID" id="39746476"/>
<dbReference type="PROSITE" id="PS50102">
    <property type="entry name" value="RRM"/>
    <property type="match status" value="2"/>
</dbReference>
<dbReference type="OMA" id="VIAQDHE"/>